<comment type="caution">
    <text evidence="1">The sequence shown here is derived from an EMBL/GenBank/DDBJ whole genome shotgun (WGS) entry which is preliminary data.</text>
</comment>
<dbReference type="EMBL" id="CTRI01000023">
    <property type="protein sequence ID" value="CQR34195.1"/>
    <property type="molecule type" value="Genomic_DNA"/>
</dbReference>
<dbReference type="Proteomes" id="UP000078599">
    <property type="component" value="Unassembled WGS sequence"/>
</dbReference>
<proteinExistence type="predicted"/>
<name>A0ABP1Z5L8_THIA3</name>
<keyword evidence="2" id="KW-1185">Reference proteome</keyword>
<reference evidence="1 2" key="1">
    <citation type="submission" date="2015-03" db="EMBL/GenBank/DDBJ databases">
        <authorList>
            <person name="Regsiter A."/>
            <person name="william w."/>
        </authorList>
    </citation>
    <scope>NUCLEOTIDE SEQUENCE [LARGE SCALE GENOMIC DNA]</scope>
    <source>
        <strain evidence="1 2">CB1</strain>
    </source>
</reference>
<accession>A0ABP1Z5L8</accession>
<protein>
    <submittedName>
        <fullName evidence="1">Uncharacterized protein</fullName>
    </submittedName>
</protein>
<organism evidence="1 2">
    <name type="scientific">Thiomonas arsenitoxydans (strain DSM 22701 / CIP 110005 / 3As)</name>
    <dbReference type="NCBI Taxonomy" id="426114"/>
    <lineage>
        <taxon>Bacteria</taxon>
        <taxon>Pseudomonadati</taxon>
        <taxon>Pseudomonadota</taxon>
        <taxon>Betaproteobacteria</taxon>
        <taxon>Burkholderiales</taxon>
        <taxon>Thiomonas</taxon>
    </lineage>
</organism>
<gene>
    <name evidence="1" type="ORF">THICB1_30353</name>
</gene>
<evidence type="ECO:0000313" key="1">
    <source>
        <dbReference type="EMBL" id="CQR34195.1"/>
    </source>
</evidence>
<evidence type="ECO:0000313" key="2">
    <source>
        <dbReference type="Proteomes" id="UP000078599"/>
    </source>
</evidence>
<sequence length="35" mass="4613">MRRREHRRVFCTLPYELIYEKYRCNNFSYCKNLFY</sequence>